<protein>
    <submittedName>
        <fullName evidence="2">2377_t:CDS:1</fullName>
    </submittedName>
</protein>
<feature type="region of interest" description="Disordered" evidence="1">
    <location>
        <begin position="1"/>
        <end position="22"/>
    </location>
</feature>
<reference evidence="2" key="1">
    <citation type="submission" date="2021-06" db="EMBL/GenBank/DDBJ databases">
        <authorList>
            <person name="Kallberg Y."/>
            <person name="Tangrot J."/>
            <person name="Rosling A."/>
        </authorList>
    </citation>
    <scope>NUCLEOTIDE SEQUENCE</scope>
    <source>
        <strain evidence="2">MT106</strain>
    </source>
</reference>
<keyword evidence="3" id="KW-1185">Reference proteome</keyword>
<proteinExistence type="predicted"/>
<name>A0A9N9EMW3_9GLOM</name>
<evidence type="ECO:0000313" key="3">
    <source>
        <dbReference type="Proteomes" id="UP000789831"/>
    </source>
</evidence>
<evidence type="ECO:0000313" key="2">
    <source>
        <dbReference type="EMBL" id="CAG8680724.1"/>
    </source>
</evidence>
<organism evidence="2 3">
    <name type="scientific">Ambispora gerdemannii</name>
    <dbReference type="NCBI Taxonomy" id="144530"/>
    <lineage>
        <taxon>Eukaryota</taxon>
        <taxon>Fungi</taxon>
        <taxon>Fungi incertae sedis</taxon>
        <taxon>Mucoromycota</taxon>
        <taxon>Glomeromycotina</taxon>
        <taxon>Glomeromycetes</taxon>
        <taxon>Archaeosporales</taxon>
        <taxon>Ambisporaceae</taxon>
        <taxon>Ambispora</taxon>
    </lineage>
</organism>
<gene>
    <name evidence="2" type="ORF">AGERDE_LOCUS12663</name>
</gene>
<comment type="caution">
    <text evidence="2">The sequence shown here is derived from an EMBL/GenBank/DDBJ whole genome shotgun (WGS) entry which is preliminary data.</text>
</comment>
<dbReference type="AlphaFoldDB" id="A0A9N9EMW3"/>
<dbReference type="EMBL" id="CAJVPL010010288">
    <property type="protein sequence ID" value="CAG8680724.1"/>
    <property type="molecule type" value="Genomic_DNA"/>
</dbReference>
<feature type="non-terminal residue" evidence="2">
    <location>
        <position position="1"/>
    </location>
</feature>
<accession>A0A9N9EMW3</accession>
<evidence type="ECO:0000256" key="1">
    <source>
        <dbReference type="SAM" id="MobiDB-lite"/>
    </source>
</evidence>
<dbReference type="Proteomes" id="UP000789831">
    <property type="component" value="Unassembled WGS sequence"/>
</dbReference>
<sequence>ELVEDDDNEKTHTAEAERVEGASGEAIKIGRIDFNAFDFSQVKKEIMSIDPEKYPDAYC</sequence>
<dbReference type="OrthoDB" id="2441587at2759"/>
<feature type="compositionally biased region" description="Basic and acidic residues" evidence="1">
    <location>
        <begin position="9"/>
        <end position="20"/>
    </location>
</feature>